<evidence type="ECO:0000256" key="7">
    <source>
        <dbReference type="ARBA" id="ARBA00022842"/>
    </source>
</evidence>
<dbReference type="Pfam" id="PF03454">
    <property type="entry name" value="MoeA_C"/>
    <property type="match status" value="1"/>
</dbReference>
<sequence length="377" mass="38651">VPLAEARGLAISASVEAPEAVPPFANSAMDGFAVRAADTVGAPVELRVVGTVAAGSVPDVEVGPGCAVRIMTGAPLPVGADAVVMVERTQSVGDGDAVLVEVEVPGGNHIRAAGEDLRPGDPVFSAGTVLGPGHLGVLASIGVDRVAAWRRPRVGVLSTGDELVDGVGPLEIGQIRDANRPSLLGLLDEMGVTGVDLGRVADDEEAIEAALRGGVSTCDAVLTSGGVSMGDFDYVKVVLDRIGDMRWMQVAIKPAKPLAFGLVDGVPVFGLPGNPVSSMVSFELFARPALRAMAGRRDLDRPRVRAVVEGDLRRRPDGKVHFARVVVSTRDDMTYISSAGGQGSHQLTAMAAATGLAVLPDGDGVTDGDEVEVLLLG</sequence>
<evidence type="ECO:0000256" key="4">
    <source>
        <dbReference type="ARBA" id="ARBA00022505"/>
    </source>
</evidence>
<keyword evidence="4" id="KW-0500">Molybdenum</keyword>
<keyword evidence="5" id="KW-0808">Transferase</keyword>
<evidence type="ECO:0000256" key="3">
    <source>
        <dbReference type="ARBA" id="ARBA00013269"/>
    </source>
</evidence>
<dbReference type="InterPro" id="IPR036135">
    <property type="entry name" value="MoeA_linker/N_sf"/>
</dbReference>
<dbReference type="GO" id="GO:0061599">
    <property type="term" value="F:molybdopterin molybdotransferase activity"/>
    <property type="evidence" value="ECO:0007669"/>
    <property type="project" value="UniProtKB-EC"/>
</dbReference>
<dbReference type="Gene3D" id="2.40.340.10">
    <property type="entry name" value="MoeA, C-terminal, domain IV"/>
    <property type="match status" value="1"/>
</dbReference>
<reference evidence="11" key="1">
    <citation type="submission" date="2018-05" db="EMBL/GenBank/DDBJ databases">
        <authorList>
            <person name="Lanie J.A."/>
            <person name="Ng W.-L."/>
            <person name="Kazmierczak K.M."/>
            <person name="Andrzejewski T.M."/>
            <person name="Davidsen T.M."/>
            <person name="Wayne K.J."/>
            <person name="Tettelin H."/>
            <person name="Glass J.I."/>
            <person name="Rusch D."/>
            <person name="Podicherti R."/>
            <person name="Tsui H.-C.T."/>
            <person name="Winkler M.E."/>
        </authorList>
    </citation>
    <scope>NUCLEOTIDE SEQUENCE</scope>
</reference>
<dbReference type="EMBL" id="UINC01000754">
    <property type="protein sequence ID" value="SUZ60626.1"/>
    <property type="molecule type" value="Genomic_DNA"/>
</dbReference>
<dbReference type="UniPathway" id="UPA00344"/>
<dbReference type="AlphaFoldDB" id="A0A381P126"/>
<dbReference type="InterPro" id="IPR036688">
    <property type="entry name" value="MoeA_C_domain_IV_sf"/>
</dbReference>
<dbReference type="FunFam" id="2.170.190.11:FF:000001">
    <property type="entry name" value="Molybdopterin molybdenumtransferase"/>
    <property type="match status" value="1"/>
</dbReference>
<dbReference type="PANTHER" id="PTHR10192">
    <property type="entry name" value="MOLYBDOPTERIN BIOSYNTHESIS PROTEIN"/>
    <property type="match status" value="1"/>
</dbReference>
<dbReference type="SUPFAM" id="SSF63882">
    <property type="entry name" value="MoeA N-terminal region -like"/>
    <property type="match status" value="1"/>
</dbReference>
<dbReference type="NCBIfam" id="NF045515">
    <property type="entry name" value="Glp_gephyrin"/>
    <property type="match status" value="1"/>
</dbReference>
<evidence type="ECO:0000313" key="11">
    <source>
        <dbReference type="EMBL" id="SUZ60626.1"/>
    </source>
</evidence>
<feature type="domain" description="MoaB/Mog" evidence="10">
    <location>
        <begin position="155"/>
        <end position="292"/>
    </location>
</feature>
<keyword evidence="7" id="KW-0460">Magnesium</keyword>
<dbReference type="NCBIfam" id="TIGR00177">
    <property type="entry name" value="molyb_syn"/>
    <property type="match status" value="1"/>
</dbReference>
<proteinExistence type="predicted"/>
<dbReference type="GO" id="GO:0005829">
    <property type="term" value="C:cytosol"/>
    <property type="evidence" value="ECO:0007669"/>
    <property type="project" value="TreeGrafter"/>
</dbReference>
<evidence type="ECO:0000256" key="5">
    <source>
        <dbReference type="ARBA" id="ARBA00022679"/>
    </source>
</evidence>
<keyword evidence="6" id="KW-0479">Metal-binding</keyword>
<dbReference type="InterPro" id="IPR005111">
    <property type="entry name" value="MoeA_C_domain_IV"/>
</dbReference>
<dbReference type="InterPro" id="IPR036425">
    <property type="entry name" value="MoaB/Mog-like_dom_sf"/>
</dbReference>
<dbReference type="InterPro" id="IPR001453">
    <property type="entry name" value="MoaB/Mog_dom"/>
</dbReference>
<keyword evidence="8" id="KW-0501">Molybdenum cofactor biosynthesis</keyword>
<comment type="pathway">
    <text evidence="2">Cofactor biosynthesis; molybdopterin biosynthesis.</text>
</comment>
<dbReference type="SUPFAM" id="SSF53218">
    <property type="entry name" value="Molybdenum cofactor biosynthesis proteins"/>
    <property type="match status" value="1"/>
</dbReference>
<dbReference type="InterPro" id="IPR038987">
    <property type="entry name" value="MoeA-like"/>
</dbReference>
<dbReference type="Gene3D" id="3.40.980.10">
    <property type="entry name" value="MoaB/Mog-like domain"/>
    <property type="match status" value="1"/>
</dbReference>
<evidence type="ECO:0000256" key="6">
    <source>
        <dbReference type="ARBA" id="ARBA00022723"/>
    </source>
</evidence>
<dbReference type="Gene3D" id="3.90.105.10">
    <property type="entry name" value="Molybdopterin biosynthesis moea protein, domain 2"/>
    <property type="match status" value="1"/>
</dbReference>
<evidence type="ECO:0000256" key="8">
    <source>
        <dbReference type="ARBA" id="ARBA00023150"/>
    </source>
</evidence>
<dbReference type="SMART" id="SM00852">
    <property type="entry name" value="MoCF_biosynth"/>
    <property type="match status" value="1"/>
</dbReference>
<dbReference type="GO" id="GO:0046872">
    <property type="term" value="F:metal ion binding"/>
    <property type="evidence" value="ECO:0007669"/>
    <property type="project" value="UniProtKB-KW"/>
</dbReference>
<dbReference type="PANTHER" id="PTHR10192:SF5">
    <property type="entry name" value="GEPHYRIN"/>
    <property type="match status" value="1"/>
</dbReference>
<accession>A0A381P126</accession>
<dbReference type="CDD" id="cd00887">
    <property type="entry name" value="MoeA"/>
    <property type="match status" value="1"/>
</dbReference>
<dbReference type="Pfam" id="PF00994">
    <property type="entry name" value="MoCF_biosynth"/>
    <property type="match status" value="1"/>
</dbReference>
<evidence type="ECO:0000256" key="1">
    <source>
        <dbReference type="ARBA" id="ARBA00001946"/>
    </source>
</evidence>
<evidence type="ECO:0000259" key="10">
    <source>
        <dbReference type="SMART" id="SM00852"/>
    </source>
</evidence>
<feature type="non-terminal residue" evidence="11">
    <location>
        <position position="1"/>
    </location>
</feature>
<dbReference type="InterPro" id="IPR005110">
    <property type="entry name" value="MoeA_linker/N"/>
</dbReference>
<dbReference type="FunFam" id="3.40.980.10:FF:000004">
    <property type="entry name" value="Molybdopterin molybdenumtransferase"/>
    <property type="match status" value="1"/>
</dbReference>
<organism evidence="11">
    <name type="scientific">marine metagenome</name>
    <dbReference type="NCBI Taxonomy" id="408172"/>
    <lineage>
        <taxon>unclassified sequences</taxon>
        <taxon>metagenomes</taxon>
        <taxon>ecological metagenomes</taxon>
    </lineage>
</organism>
<protein>
    <recommendedName>
        <fullName evidence="3">molybdopterin molybdotransferase</fullName>
        <ecNumber evidence="3">2.10.1.1</ecNumber>
    </recommendedName>
</protein>
<dbReference type="Gene3D" id="2.170.190.11">
    <property type="entry name" value="Molybdopterin biosynthesis moea protein, domain 3"/>
    <property type="match status" value="1"/>
</dbReference>
<dbReference type="Pfam" id="PF03453">
    <property type="entry name" value="MoeA_N"/>
    <property type="match status" value="1"/>
</dbReference>
<comment type="catalytic activity">
    <reaction evidence="9">
        <text>adenylyl-molybdopterin + molybdate = Mo-molybdopterin + AMP + H(+)</text>
        <dbReference type="Rhea" id="RHEA:35047"/>
        <dbReference type="ChEBI" id="CHEBI:15378"/>
        <dbReference type="ChEBI" id="CHEBI:36264"/>
        <dbReference type="ChEBI" id="CHEBI:62727"/>
        <dbReference type="ChEBI" id="CHEBI:71302"/>
        <dbReference type="ChEBI" id="CHEBI:456215"/>
        <dbReference type="EC" id="2.10.1.1"/>
    </reaction>
</comment>
<dbReference type="GO" id="GO:0006777">
    <property type="term" value="P:Mo-molybdopterin cofactor biosynthetic process"/>
    <property type="evidence" value="ECO:0007669"/>
    <property type="project" value="UniProtKB-KW"/>
</dbReference>
<name>A0A381P126_9ZZZZ</name>
<comment type="cofactor">
    <cofactor evidence="1">
        <name>Mg(2+)</name>
        <dbReference type="ChEBI" id="CHEBI:18420"/>
    </cofactor>
</comment>
<evidence type="ECO:0000256" key="2">
    <source>
        <dbReference type="ARBA" id="ARBA00005046"/>
    </source>
</evidence>
<dbReference type="SUPFAM" id="SSF63867">
    <property type="entry name" value="MoeA C-terminal domain-like"/>
    <property type="match status" value="1"/>
</dbReference>
<dbReference type="EC" id="2.10.1.1" evidence="3"/>
<gene>
    <name evidence="11" type="ORF">METZ01_LOCUS13480</name>
</gene>
<evidence type="ECO:0000256" key="9">
    <source>
        <dbReference type="ARBA" id="ARBA00047317"/>
    </source>
</evidence>